<dbReference type="EMBL" id="CAJHJG010004516">
    <property type="protein sequence ID" value="CAD6941727.1"/>
    <property type="molecule type" value="Genomic_DNA"/>
</dbReference>
<dbReference type="AlphaFoldDB" id="A0A177VGR0"/>
<keyword evidence="1" id="KW-0732">Signal</keyword>
<gene>
    <name evidence="3" type="ORF">A4X03_0g659</name>
    <name evidence="2" type="ORF">JKIAZH3_G8013</name>
</gene>
<evidence type="ECO:0000313" key="5">
    <source>
        <dbReference type="Proteomes" id="UP000836402"/>
    </source>
</evidence>
<reference evidence="3" key="1">
    <citation type="submission" date="2016-04" db="EMBL/GenBank/DDBJ databases">
        <authorList>
            <person name="Nguyen H.D."/>
            <person name="Kesanakurti P."/>
            <person name="Cullis J."/>
            <person name="Levesque C.A."/>
            <person name="Hambleton S."/>
        </authorList>
    </citation>
    <scope>NUCLEOTIDE SEQUENCE</scope>
    <source>
        <strain evidence="3">DAOMC 238032</strain>
    </source>
</reference>
<protein>
    <submittedName>
        <fullName evidence="3">Uncharacterized protein</fullName>
    </submittedName>
</protein>
<feature type="chain" id="PRO_5044550351" evidence="1">
    <location>
        <begin position="28"/>
        <end position="539"/>
    </location>
</feature>
<reference evidence="3" key="2">
    <citation type="journal article" date="2019" name="IMA Fungus">
        <title>Genome sequencing and comparison of five Tilletia species to identify candidate genes for the detection of regulated species infecting wheat.</title>
        <authorList>
            <person name="Nguyen H.D.T."/>
            <person name="Sultana T."/>
            <person name="Kesanakurti P."/>
            <person name="Hambleton S."/>
        </authorList>
    </citation>
    <scope>NUCLEOTIDE SEQUENCE</scope>
    <source>
        <strain evidence="3">DAOMC 238032</strain>
    </source>
</reference>
<accession>A0A177VGR0</accession>
<reference evidence="2" key="3">
    <citation type="submission" date="2020-10" db="EMBL/GenBank/DDBJ databases">
        <authorList>
            <person name="Sedaghatjoo S."/>
        </authorList>
    </citation>
    <scope>NUCLEOTIDE SEQUENCE</scope>
    <source>
        <strain evidence="2">AZH3</strain>
    </source>
</reference>
<dbReference type="Proteomes" id="UP000077671">
    <property type="component" value="Unassembled WGS sequence"/>
</dbReference>
<evidence type="ECO:0000313" key="2">
    <source>
        <dbReference type="EMBL" id="CAD6941727.1"/>
    </source>
</evidence>
<comment type="caution">
    <text evidence="3">The sequence shown here is derived from an EMBL/GenBank/DDBJ whole genome shotgun (WGS) entry which is preliminary data.</text>
</comment>
<evidence type="ECO:0000256" key="1">
    <source>
        <dbReference type="SAM" id="SignalP"/>
    </source>
</evidence>
<keyword evidence="5" id="KW-1185">Reference proteome</keyword>
<feature type="signal peptide" evidence="1">
    <location>
        <begin position="1"/>
        <end position="27"/>
    </location>
</feature>
<organism evidence="3 4">
    <name type="scientific">Tilletia caries</name>
    <name type="common">wheat bunt fungus</name>
    <dbReference type="NCBI Taxonomy" id="13290"/>
    <lineage>
        <taxon>Eukaryota</taxon>
        <taxon>Fungi</taxon>
        <taxon>Dikarya</taxon>
        <taxon>Basidiomycota</taxon>
        <taxon>Ustilaginomycotina</taxon>
        <taxon>Exobasidiomycetes</taxon>
        <taxon>Tilletiales</taxon>
        <taxon>Tilletiaceae</taxon>
        <taxon>Tilletia</taxon>
    </lineage>
</organism>
<sequence length="539" mass="56754">MFAFVNNQSKKLALLFLASHIFTAAAASPFELDNEASTALFARAVGGKYVGSSCQVDAECYSGSCATGNDGVTRTCQRQLPGGPCFDNGNCNTRQCDLSKGICKASAVNGLCTDYYDCAGWEQGTVTCQDKKCKVKDSKSCTNSNQCANGLCKDKICRRRPQAPNSPCFVDSECLSGDCAAVNPSQCTNPDGSFTYCPGTTDQHCTRYTLGSKCANNGECAEGFCRSGKCVASKDGDVCSEQYQCTGLSVCGSNGKCYTPSSASLYPNDVCDAGSQCRSGRCVVDQQQKDPYTNVNNVILKNQYPKRCDYLANGQSGCRSVSDCLTGLCKSGTCKLGSDGDRCQVNYQCQNLCSNDGVCYTPTQPNAQGKNEPCKTDDQCVSGSCIATHDVVVRPRLGTSDGSLTNVDDTACAGSAAGGACSDDADCNEGSCSSSGKCGLLPLNAICEQDFQCDTQTCIYADPYGASGTCELAYQYTECSRDDQCYSGACVRRQCPNNKDPNCVFFGCQAVALGGSCRNLNDCTSAGQTCGADNTCVLV</sequence>
<dbReference type="EMBL" id="LWDD02000042">
    <property type="protein sequence ID" value="KAE8264858.1"/>
    <property type="molecule type" value="Genomic_DNA"/>
</dbReference>
<evidence type="ECO:0000313" key="3">
    <source>
        <dbReference type="EMBL" id="KAE8264858.1"/>
    </source>
</evidence>
<evidence type="ECO:0000313" key="4">
    <source>
        <dbReference type="Proteomes" id="UP000077671"/>
    </source>
</evidence>
<dbReference type="Proteomes" id="UP000836402">
    <property type="component" value="Unassembled WGS sequence"/>
</dbReference>
<proteinExistence type="predicted"/>
<name>A0A177VGR0_9BASI</name>